<evidence type="ECO:0000313" key="2">
    <source>
        <dbReference type="EMBL" id="KUL02152.1"/>
    </source>
</evidence>
<reference evidence="1" key="1">
    <citation type="journal article" date="2015" name="MBio">
        <title>Genome-resolved metagenomic analysis reveals roles for candidate phyla and other microbial community members in biogeochemical transformations in oil reservoirs.</title>
        <authorList>
            <person name="Hu P."/>
            <person name="Tom L."/>
            <person name="Singh A."/>
            <person name="Thomas B.C."/>
            <person name="Baker B.J."/>
            <person name="Piceno Y.M."/>
            <person name="Andersen G.L."/>
            <person name="Banfield J.F."/>
        </authorList>
    </citation>
    <scope>NUCLEOTIDE SEQUENCE [LARGE SCALE GENOMIC DNA]</scope>
    <source>
        <strain evidence="1">62_101</strain>
        <strain evidence="2">63_41</strain>
    </source>
</reference>
<reference evidence="3 4" key="2">
    <citation type="journal article" date="2015" name="MBio">
        <title>Genome-Resolved Metagenomic Analysis Reveals Roles for Candidate Phyla and Other Microbial Community Members in Biogeochemical Transformations in Oil Reservoirs.</title>
        <authorList>
            <person name="Hu P."/>
            <person name="Tom L."/>
            <person name="Singh A."/>
            <person name="Thomas B.C."/>
            <person name="Baker B.J."/>
            <person name="Piceno Y.M."/>
            <person name="Andersen G.L."/>
            <person name="Banfield J.F."/>
        </authorList>
    </citation>
    <scope>NUCLEOTIDE SEQUENCE [LARGE SCALE GENOMIC DNA]</scope>
</reference>
<organism evidence="1 3">
    <name type="scientific">Methanoculleus marisnigri</name>
    <dbReference type="NCBI Taxonomy" id="2198"/>
    <lineage>
        <taxon>Archaea</taxon>
        <taxon>Methanobacteriati</taxon>
        <taxon>Methanobacteriota</taxon>
        <taxon>Stenosarchaea group</taxon>
        <taxon>Methanomicrobia</taxon>
        <taxon>Methanomicrobiales</taxon>
        <taxon>Methanomicrobiaceae</taxon>
        <taxon>Methanoculleus</taxon>
    </lineage>
</organism>
<evidence type="ECO:0000313" key="1">
    <source>
        <dbReference type="EMBL" id="KUK63079.1"/>
    </source>
</evidence>
<sequence length="39" mass="4057">MGVFTVLTGRTSHLLIGAMIRIASQTFGDNSGATGLFTN</sequence>
<dbReference type="Proteomes" id="UP000054323">
    <property type="component" value="Unassembled WGS sequence"/>
</dbReference>
<protein>
    <submittedName>
        <fullName evidence="1">Uncharacterized protein</fullName>
    </submittedName>
</protein>
<dbReference type="PATRIC" id="fig|2198.3.peg.642"/>
<dbReference type="EMBL" id="LGGD01000046">
    <property type="protein sequence ID" value="KUK63079.1"/>
    <property type="molecule type" value="Genomic_DNA"/>
</dbReference>
<evidence type="ECO:0000313" key="3">
    <source>
        <dbReference type="Proteomes" id="UP000054323"/>
    </source>
</evidence>
<evidence type="ECO:0000313" key="4">
    <source>
        <dbReference type="Proteomes" id="UP000054598"/>
    </source>
</evidence>
<name>A0A101GR85_9EURY</name>
<accession>A0A101GR85</accession>
<dbReference type="EMBL" id="LGHE01000071">
    <property type="protein sequence ID" value="KUL02152.1"/>
    <property type="molecule type" value="Genomic_DNA"/>
</dbReference>
<dbReference type="Proteomes" id="UP000054598">
    <property type="component" value="Unassembled WGS sequence"/>
</dbReference>
<proteinExistence type="predicted"/>
<dbReference type="AlphaFoldDB" id="A0A101GR85"/>
<gene>
    <name evidence="1" type="ORF">XD82_0540</name>
    <name evidence="2" type="ORF">XE10_0797</name>
</gene>
<comment type="caution">
    <text evidence="1">The sequence shown here is derived from an EMBL/GenBank/DDBJ whole genome shotgun (WGS) entry which is preliminary data.</text>
</comment>